<feature type="chain" id="PRO_5005309632" evidence="2">
    <location>
        <begin position="17"/>
        <end position="228"/>
    </location>
</feature>
<evidence type="ECO:0000256" key="1">
    <source>
        <dbReference type="ARBA" id="ARBA00005564"/>
    </source>
</evidence>
<dbReference type="OrthoDB" id="9972196at2759"/>
<dbReference type="PANTHER" id="PTHR30344">
    <property type="entry name" value="6-PHOSPHOGLUCONOLACTONASE-RELATED"/>
    <property type="match status" value="1"/>
</dbReference>
<dbReference type="Pfam" id="PF10282">
    <property type="entry name" value="Lactonase"/>
    <property type="match status" value="1"/>
</dbReference>
<dbReference type="EMBL" id="DS268121">
    <property type="protein sequence ID" value="KMU77837.1"/>
    <property type="molecule type" value="Genomic_DNA"/>
</dbReference>
<organism evidence="3 4">
    <name type="scientific">Coccidioides immitis RMSCC 3703</name>
    <dbReference type="NCBI Taxonomy" id="454286"/>
    <lineage>
        <taxon>Eukaryota</taxon>
        <taxon>Fungi</taxon>
        <taxon>Dikarya</taxon>
        <taxon>Ascomycota</taxon>
        <taxon>Pezizomycotina</taxon>
        <taxon>Eurotiomycetes</taxon>
        <taxon>Eurotiomycetidae</taxon>
        <taxon>Onygenales</taxon>
        <taxon>Onygenaceae</taxon>
        <taxon>Coccidioides</taxon>
    </lineage>
</organism>
<protein>
    <submittedName>
        <fullName evidence="3">Uncharacterized protein</fullName>
    </submittedName>
</protein>
<keyword evidence="2" id="KW-0732">Signal</keyword>
<proteinExistence type="inferred from homology"/>
<feature type="signal peptide" evidence="2">
    <location>
        <begin position="1"/>
        <end position="16"/>
    </location>
</feature>
<sequence>MKPAILLPLFLQAVMAQQLAFVGSYGGSIVTVQFNNETGELKQLFTNKDSAPSPSWQEISKAQKFLYTVEETTQKDKNKGAVTSYSIEDDGQLRKVSTSAGMVAPVHLAISPNQNLIVTANYLVPAPALLFFYPGAPHTEFYYVGGGEIEHPDRFLGRNTPTKPLQLTENHNYFHPRPETMPKTKAQQQARSSFIRTASTSMCQTDSTLCFQMQTRSRLMKSTSHPDV</sequence>
<evidence type="ECO:0000313" key="3">
    <source>
        <dbReference type="EMBL" id="KMU77837.1"/>
    </source>
</evidence>
<dbReference type="GO" id="GO:0017057">
    <property type="term" value="F:6-phosphogluconolactonase activity"/>
    <property type="evidence" value="ECO:0007669"/>
    <property type="project" value="TreeGrafter"/>
</dbReference>
<evidence type="ECO:0000256" key="2">
    <source>
        <dbReference type="SAM" id="SignalP"/>
    </source>
</evidence>
<evidence type="ECO:0000313" key="4">
    <source>
        <dbReference type="Proteomes" id="UP000054559"/>
    </source>
</evidence>
<dbReference type="InterPro" id="IPR050282">
    <property type="entry name" value="Cycloisomerase_2"/>
</dbReference>
<accession>A0A0J8TVE1</accession>
<dbReference type="InterPro" id="IPR011048">
    <property type="entry name" value="Haem_d1_sf"/>
</dbReference>
<dbReference type="PANTHER" id="PTHR30344:SF1">
    <property type="entry name" value="6-PHOSPHOGLUCONOLACTONASE"/>
    <property type="match status" value="1"/>
</dbReference>
<gene>
    <name evidence="3" type="ORF">CISG_01593</name>
</gene>
<name>A0A0J8TVE1_COCIT</name>
<dbReference type="STRING" id="454286.A0A0J8TVE1"/>
<dbReference type="SUPFAM" id="SSF51004">
    <property type="entry name" value="C-terminal (heme d1) domain of cytochrome cd1-nitrite reductase"/>
    <property type="match status" value="1"/>
</dbReference>
<dbReference type="InterPro" id="IPR019405">
    <property type="entry name" value="Lactonase_7-beta_prop"/>
</dbReference>
<reference evidence="4" key="1">
    <citation type="journal article" date="2010" name="Genome Res.">
        <title>Population genomic sequencing of Coccidioides fungi reveals recent hybridization and transposon control.</title>
        <authorList>
            <person name="Neafsey D.E."/>
            <person name="Barker B.M."/>
            <person name="Sharpton T.J."/>
            <person name="Stajich J.E."/>
            <person name="Park D.J."/>
            <person name="Whiston E."/>
            <person name="Hung C.-Y."/>
            <person name="McMahan C."/>
            <person name="White J."/>
            <person name="Sykes S."/>
            <person name="Heiman D."/>
            <person name="Young S."/>
            <person name="Zeng Q."/>
            <person name="Abouelleil A."/>
            <person name="Aftuck L."/>
            <person name="Bessette D."/>
            <person name="Brown A."/>
            <person name="FitzGerald M."/>
            <person name="Lui A."/>
            <person name="Macdonald J.P."/>
            <person name="Priest M."/>
            <person name="Orbach M.J."/>
            <person name="Galgiani J.N."/>
            <person name="Kirkland T.N."/>
            <person name="Cole G.T."/>
            <person name="Birren B.W."/>
            <person name="Henn M.R."/>
            <person name="Taylor J.W."/>
            <person name="Rounsley S.D."/>
        </authorList>
    </citation>
    <scope>NUCLEOTIDE SEQUENCE [LARGE SCALE GENOMIC DNA]</scope>
    <source>
        <strain evidence="4">RMSCC 3703</strain>
    </source>
</reference>
<dbReference type="Proteomes" id="UP000054559">
    <property type="component" value="Unassembled WGS sequence"/>
</dbReference>
<dbReference type="InterPro" id="IPR015943">
    <property type="entry name" value="WD40/YVTN_repeat-like_dom_sf"/>
</dbReference>
<comment type="similarity">
    <text evidence="1">Belongs to the cycloisomerase 2 family.</text>
</comment>
<dbReference type="AlphaFoldDB" id="A0A0J8TVE1"/>
<dbReference type="Gene3D" id="2.130.10.10">
    <property type="entry name" value="YVTN repeat-like/Quinoprotein amine dehydrogenase"/>
    <property type="match status" value="1"/>
</dbReference>